<name>A0A6G0U3U8_APHGL</name>
<dbReference type="AlphaFoldDB" id="A0A6G0U3U8"/>
<organism evidence="2 3">
    <name type="scientific">Aphis glycines</name>
    <name type="common">Soybean aphid</name>
    <dbReference type="NCBI Taxonomy" id="307491"/>
    <lineage>
        <taxon>Eukaryota</taxon>
        <taxon>Metazoa</taxon>
        <taxon>Ecdysozoa</taxon>
        <taxon>Arthropoda</taxon>
        <taxon>Hexapoda</taxon>
        <taxon>Insecta</taxon>
        <taxon>Pterygota</taxon>
        <taxon>Neoptera</taxon>
        <taxon>Paraneoptera</taxon>
        <taxon>Hemiptera</taxon>
        <taxon>Sternorrhyncha</taxon>
        <taxon>Aphidomorpha</taxon>
        <taxon>Aphidoidea</taxon>
        <taxon>Aphididae</taxon>
        <taxon>Aphidini</taxon>
        <taxon>Aphis</taxon>
        <taxon>Aphis</taxon>
    </lineage>
</organism>
<evidence type="ECO:0000256" key="1">
    <source>
        <dbReference type="SAM" id="Phobius"/>
    </source>
</evidence>
<keyword evidence="3" id="KW-1185">Reference proteome</keyword>
<reference evidence="2 3" key="1">
    <citation type="submission" date="2019-08" db="EMBL/GenBank/DDBJ databases">
        <title>The genome of the soybean aphid Biotype 1, its phylome, world population structure and adaptation to the North American continent.</title>
        <authorList>
            <person name="Giordano R."/>
            <person name="Donthu R.K."/>
            <person name="Hernandez A.G."/>
            <person name="Wright C.L."/>
            <person name="Zimin A.V."/>
        </authorList>
    </citation>
    <scope>NUCLEOTIDE SEQUENCE [LARGE SCALE GENOMIC DNA]</scope>
    <source>
        <tissue evidence="2">Whole aphids</tissue>
    </source>
</reference>
<dbReference type="Proteomes" id="UP000475862">
    <property type="component" value="Unassembled WGS sequence"/>
</dbReference>
<evidence type="ECO:0000313" key="3">
    <source>
        <dbReference type="Proteomes" id="UP000475862"/>
    </source>
</evidence>
<keyword evidence="1" id="KW-1133">Transmembrane helix</keyword>
<evidence type="ECO:0000313" key="2">
    <source>
        <dbReference type="EMBL" id="KAE9543450.1"/>
    </source>
</evidence>
<proteinExistence type="predicted"/>
<keyword evidence="1" id="KW-0812">Transmembrane</keyword>
<comment type="caution">
    <text evidence="2">The sequence shown here is derived from an EMBL/GenBank/DDBJ whole genome shotgun (WGS) entry which is preliminary data.</text>
</comment>
<sequence length="207" mass="22137">MAVEVAAAAAAVAVVVVVVAVAVVAVVVVAAVVAVVVIAADAVDVVAVVFDACVALEFAYLVVFKLCVAAPRGVAGVVEGSHVIQLKINKYFYEKRLLLSFITGWETLNLCNHRLSSLNYQCPSIFCEDSKEPWDEKVNNQALHTNNYFKRRLSILTNNTAAAAAADAISGGFLFALRAARMTTPCDGRGKRRRQERISVRAALGNT</sequence>
<dbReference type="EMBL" id="VYZN01000008">
    <property type="protein sequence ID" value="KAE9543450.1"/>
    <property type="molecule type" value="Genomic_DNA"/>
</dbReference>
<accession>A0A6G0U3U8</accession>
<keyword evidence="1" id="KW-0472">Membrane</keyword>
<feature type="transmembrane region" description="Helical" evidence="1">
    <location>
        <begin position="45"/>
        <end position="63"/>
    </location>
</feature>
<feature type="transmembrane region" description="Helical" evidence="1">
    <location>
        <begin position="7"/>
        <end position="39"/>
    </location>
</feature>
<protein>
    <submittedName>
        <fullName evidence="2">Uncharacterized protein</fullName>
    </submittedName>
</protein>
<gene>
    <name evidence="2" type="ORF">AGLY_002250</name>
</gene>